<dbReference type="Pfam" id="PF02738">
    <property type="entry name" value="MoCoBD_1"/>
    <property type="match status" value="1"/>
</dbReference>
<keyword evidence="2 4" id="KW-0560">Oxidoreductase</keyword>
<dbReference type="Gene3D" id="3.30.365.10">
    <property type="entry name" value="Aldehyde oxidase/xanthine dehydrogenase, molybdopterin binding domain"/>
    <property type="match status" value="4"/>
</dbReference>
<dbReference type="PANTHER" id="PTHR11908:SF132">
    <property type="entry name" value="ALDEHYDE OXIDASE 1-RELATED"/>
    <property type="match status" value="1"/>
</dbReference>
<dbReference type="EMBL" id="JAUSUL010000001">
    <property type="protein sequence ID" value="MDQ0314034.1"/>
    <property type="molecule type" value="Genomic_DNA"/>
</dbReference>
<evidence type="ECO:0000256" key="2">
    <source>
        <dbReference type="ARBA" id="ARBA00023002"/>
    </source>
</evidence>
<reference evidence="4" key="1">
    <citation type="submission" date="2023-07" db="EMBL/GenBank/DDBJ databases">
        <title>Genomic Encyclopedia of Type Strains, Phase IV (KMG-IV): sequencing the most valuable type-strain genomes for metagenomic binning, comparative biology and taxonomic classification.</title>
        <authorList>
            <person name="Goeker M."/>
        </authorList>
    </citation>
    <scope>NUCLEOTIDE SEQUENCE</scope>
    <source>
        <strain evidence="4">DSM 21202</strain>
    </source>
</reference>
<evidence type="ECO:0000313" key="5">
    <source>
        <dbReference type="Proteomes" id="UP001229244"/>
    </source>
</evidence>
<dbReference type="InterPro" id="IPR037165">
    <property type="entry name" value="AldOxase/xan_DH_Mopterin-bd_sf"/>
</dbReference>
<dbReference type="Pfam" id="PF01315">
    <property type="entry name" value="Ald_Xan_dh_C"/>
    <property type="match status" value="1"/>
</dbReference>
<dbReference type="Gene3D" id="3.90.1170.50">
    <property type="entry name" value="Aldehyde oxidase/xanthine dehydrogenase, a/b hammerhead"/>
    <property type="match status" value="1"/>
</dbReference>
<name>A0AAE3VKF2_9HYPH</name>
<dbReference type="SUPFAM" id="SSF54665">
    <property type="entry name" value="CO dehydrogenase molybdoprotein N-domain-like"/>
    <property type="match status" value="1"/>
</dbReference>
<evidence type="ECO:0000256" key="1">
    <source>
        <dbReference type="ARBA" id="ARBA00022505"/>
    </source>
</evidence>
<dbReference type="RefSeq" id="WP_306883820.1">
    <property type="nucleotide sequence ID" value="NZ_JAUSUL010000001.1"/>
</dbReference>
<dbReference type="InterPro" id="IPR016208">
    <property type="entry name" value="Ald_Oxase/xanthine_DH-like"/>
</dbReference>
<dbReference type="Pfam" id="PF20256">
    <property type="entry name" value="MoCoBD_2"/>
    <property type="match status" value="1"/>
</dbReference>
<evidence type="ECO:0000313" key="4">
    <source>
        <dbReference type="EMBL" id="MDQ0314034.1"/>
    </source>
</evidence>
<dbReference type="GO" id="GO:0043885">
    <property type="term" value="F:anaerobic carbon-monoxide dehydrogenase activity"/>
    <property type="evidence" value="ECO:0007669"/>
    <property type="project" value="UniProtKB-EC"/>
</dbReference>
<dbReference type="SUPFAM" id="SSF56003">
    <property type="entry name" value="Molybdenum cofactor-binding domain"/>
    <property type="match status" value="1"/>
</dbReference>
<gene>
    <name evidence="4" type="ORF">J2S73_000471</name>
</gene>
<dbReference type="PANTHER" id="PTHR11908">
    <property type="entry name" value="XANTHINE DEHYDROGENASE"/>
    <property type="match status" value="1"/>
</dbReference>
<accession>A0AAE3VKF2</accession>
<sequence>MSVRIGRSEFRLEDTPLVTGNGRYTADETLPGEAALVFLRSPVASGSIRTLDVAAARAAPGVLAVLTAADLPETFRPILPALFHPGPDGRDMHVPPYRALADGTVRYVGDLVAAVVAETRAAAEDALELIEFDIDEAEPVIDPVAARSSGSPAVWPDCPDNICFRVVTGDPQAVRQAIAAAPNVVRERFEITRVTAAPMEVRGARGTFDPDSGRYTLHVGTQAPHRLAESVAEMMSLAPGSVHVTSRDTGGSFGMKNAHYPEYPVILHAAETTGRPIRWEPARTESLLADSHSREQVVQAALALDDDGRFLALEVEICAAVGAYLGPMSVHPMVANVGSLSGVYTTPQIAATVDGVFTNTQNMAPYRGAGRPEAIYIIERMADVAARRLGIDPAVIRRRNMIPAEAMPYDTGFVFTYDSGDFPTIFDEALRRADWAGFEARRREAEARGRLSGIGLTYAIEIAGGPPAKPMPEYARIEVEADGTVALGIGGGDTGMGHRTTYAGILSERIGVDPEKIRFATGDTDAVARGTGSFGSRTTAAVGTAMLRAFDVLVEKARARTAEALEVAEADVEFTDGAFTIVGTDRRITLPDVARHFGEGFEADDFSAADNANFPNGCHVCEVEVDPETGLVEILRYTVVDDVGTVLNEALVYGQIHGGIVQGAGQALMERMVYDRDSGQPLTASFLDYAMPRAGEFPLFDISCHPVPTTTNALGAKGAGEAGVVGSLPALVNAVVDALVPYGIDHIDMPLTPDRVWEAIRSASR</sequence>
<dbReference type="SMART" id="SM01008">
    <property type="entry name" value="Ald_Xan_dh_C"/>
    <property type="match status" value="1"/>
</dbReference>
<dbReference type="AlphaFoldDB" id="A0AAE3VKF2"/>
<protein>
    <submittedName>
        <fullName evidence="4">Carbon-monoxide dehydrogenase large subunit</fullName>
        <ecNumber evidence="4">1.2.7.4</ecNumber>
    </submittedName>
</protein>
<comment type="caution">
    <text evidence="4">The sequence shown here is derived from an EMBL/GenBank/DDBJ whole genome shotgun (WGS) entry which is preliminary data.</text>
</comment>
<dbReference type="InterPro" id="IPR000674">
    <property type="entry name" value="Ald_Oxase/Xan_DH_a/b"/>
</dbReference>
<dbReference type="InterPro" id="IPR046867">
    <property type="entry name" value="AldOxase/xan_DH_MoCoBD2"/>
</dbReference>
<keyword evidence="1" id="KW-0500">Molybdenum</keyword>
<evidence type="ECO:0000259" key="3">
    <source>
        <dbReference type="SMART" id="SM01008"/>
    </source>
</evidence>
<dbReference type="InterPro" id="IPR008274">
    <property type="entry name" value="AldOxase/xan_DH_MoCoBD1"/>
</dbReference>
<keyword evidence="5" id="KW-1185">Reference proteome</keyword>
<dbReference type="InterPro" id="IPR036856">
    <property type="entry name" value="Ald_Oxase/Xan_DH_a/b_sf"/>
</dbReference>
<dbReference type="Proteomes" id="UP001229244">
    <property type="component" value="Unassembled WGS sequence"/>
</dbReference>
<dbReference type="EC" id="1.2.7.4" evidence="4"/>
<feature type="domain" description="Aldehyde oxidase/xanthine dehydrogenase a/b hammerhead" evidence="3">
    <location>
        <begin position="19"/>
        <end position="138"/>
    </location>
</feature>
<dbReference type="GO" id="GO:0005506">
    <property type="term" value="F:iron ion binding"/>
    <property type="evidence" value="ECO:0007669"/>
    <property type="project" value="InterPro"/>
</dbReference>
<proteinExistence type="predicted"/>
<organism evidence="4 5">
    <name type="scientific">Amorphus orientalis</name>
    <dbReference type="NCBI Taxonomy" id="649198"/>
    <lineage>
        <taxon>Bacteria</taxon>
        <taxon>Pseudomonadati</taxon>
        <taxon>Pseudomonadota</taxon>
        <taxon>Alphaproteobacteria</taxon>
        <taxon>Hyphomicrobiales</taxon>
        <taxon>Amorphaceae</taxon>
        <taxon>Amorphus</taxon>
    </lineage>
</organism>